<dbReference type="OMA" id="RSMNATH"/>
<feature type="compositionally biased region" description="Low complexity" evidence="1">
    <location>
        <begin position="140"/>
        <end position="164"/>
    </location>
</feature>
<name>A0A9Q0LHZ0_ANAIG</name>
<dbReference type="PANTHER" id="PTHR12092">
    <property type="entry name" value="PLECKSTRIN"/>
    <property type="match status" value="1"/>
</dbReference>
<dbReference type="AlphaFoldDB" id="A0A9Q0LHZ0"/>
<evidence type="ECO:0000259" key="2">
    <source>
        <dbReference type="PROSITE" id="PS50003"/>
    </source>
</evidence>
<dbReference type="EMBL" id="JAPDFW010000077">
    <property type="protein sequence ID" value="KAJ5073128.1"/>
    <property type="molecule type" value="Genomic_DNA"/>
</dbReference>
<gene>
    <name evidence="3" type="ORF">M0811_09083</name>
</gene>
<dbReference type="CDD" id="cd00821">
    <property type="entry name" value="PH"/>
    <property type="match status" value="1"/>
</dbReference>
<protein>
    <submittedName>
        <fullName evidence="3">Dual adapter for phosphotyrosine and 3-phosphotyrosine and 3-phosphoinositide</fullName>
    </submittedName>
</protein>
<dbReference type="InterPro" id="IPR037370">
    <property type="entry name" value="Pleckstrin"/>
</dbReference>
<dbReference type="Pfam" id="PF00169">
    <property type="entry name" value="PH"/>
    <property type="match status" value="1"/>
</dbReference>
<evidence type="ECO:0000313" key="4">
    <source>
        <dbReference type="Proteomes" id="UP001149090"/>
    </source>
</evidence>
<reference evidence="3" key="1">
    <citation type="submission" date="2022-10" db="EMBL/GenBank/DDBJ databases">
        <title>Novel sulphate-reducing endosymbionts in the free-living metamonad Anaeramoeba.</title>
        <authorList>
            <person name="Jerlstrom-Hultqvist J."/>
            <person name="Cepicka I."/>
            <person name="Gallot-Lavallee L."/>
            <person name="Salas-Leiva D."/>
            <person name="Curtis B.A."/>
            <person name="Zahonova K."/>
            <person name="Pipaliya S."/>
            <person name="Dacks J."/>
            <person name="Roger A.J."/>
        </authorList>
    </citation>
    <scope>NUCLEOTIDE SEQUENCE</scope>
    <source>
        <strain evidence="3">BMAN</strain>
    </source>
</reference>
<dbReference type="Proteomes" id="UP001149090">
    <property type="component" value="Unassembled WGS sequence"/>
</dbReference>
<comment type="caution">
    <text evidence="3">The sequence shown here is derived from an EMBL/GenBank/DDBJ whole genome shotgun (WGS) entry which is preliminary data.</text>
</comment>
<dbReference type="InterPro" id="IPR001849">
    <property type="entry name" value="PH_domain"/>
</dbReference>
<dbReference type="Gene3D" id="2.30.29.30">
    <property type="entry name" value="Pleckstrin-homology domain (PH domain)/Phosphotyrosine-binding domain (PTB)"/>
    <property type="match status" value="1"/>
</dbReference>
<feature type="compositionally biased region" description="Low complexity" evidence="1">
    <location>
        <begin position="185"/>
        <end position="209"/>
    </location>
</feature>
<dbReference type="GO" id="GO:0030036">
    <property type="term" value="P:actin cytoskeleton organization"/>
    <property type="evidence" value="ECO:0007669"/>
    <property type="project" value="TreeGrafter"/>
</dbReference>
<feature type="region of interest" description="Disordered" evidence="1">
    <location>
        <begin position="140"/>
        <end position="268"/>
    </location>
</feature>
<sequence>MTSSGFFRFDYIYKQGWLWKRGHFRKNWKKRYMVLRGNVISYFPNQTTDNSKARGLIDCEGATISDYPKRTNGFLVRESTGKEFPMSAKSEEEKNEWIEVLSHVSQNKAPPPKQTTKSNSNQNLNQNLNQNENQNQNQIQNLNQNPNLNPNLNQNPIENPIENQTNLSPDNLQNVQQNSTSQSENFNPNNSIQNIDNNNNKIDNLNDNIINDDKKNQNENFNENPNQDQDQDQDQDDDSDDDDDSDSDSDDEYRNMQNQEGDEWTFQK</sequence>
<dbReference type="GO" id="GO:0005886">
    <property type="term" value="C:plasma membrane"/>
    <property type="evidence" value="ECO:0007669"/>
    <property type="project" value="TreeGrafter"/>
</dbReference>
<feature type="compositionally biased region" description="Polar residues" evidence="1">
    <location>
        <begin position="106"/>
        <end position="120"/>
    </location>
</feature>
<dbReference type="PROSITE" id="PS50003">
    <property type="entry name" value="PH_DOMAIN"/>
    <property type="match status" value="1"/>
</dbReference>
<evidence type="ECO:0000313" key="3">
    <source>
        <dbReference type="EMBL" id="KAJ5073128.1"/>
    </source>
</evidence>
<feature type="region of interest" description="Disordered" evidence="1">
    <location>
        <begin position="106"/>
        <end position="128"/>
    </location>
</feature>
<feature type="compositionally biased region" description="Low complexity" evidence="1">
    <location>
        <begin position="218"/>
        <end position="228"/>
    </location>
</feature>
<feature type="compositionally biased region" description="Acidic residues" evidence="1">
    <location>
        <begin position="229"/>
        <end position="251"/>
    </location>
</feature>
<dbReference type="PANTHER" id="PTHR12092:SF16">
    <property type="entry name" value="PH DOMAIN-CONTAINING PROTEIN"/>
    <property type="match status" value="1"/>
</dbReference>
<dbReference type="FunFam" id="2.30.29.30:FF:000286">
    <property type="entry name" value="PH-protein kinase domain containing protein"/>
    <property type="match status" value="1"/>
</dbReference>
<dbReference type="OrthoDB" id="10261837at2759"/>
<dbReference type="InterPro" id="IPR011993">
    <property type="entry name" value="PH-like_dom_sf"/>
</dbReference>
<feature type="compositionally biased region" description="Polar residues" evidence="1">
    <location>
        <begin position="165"/>
        <end position="184"/>
    </location>
</feature>
<evidence type="ECO:0000256" key="1">
    <source>
        <dbReference type="SAM" id="MobiDB-lite"/>
    </source>
</evidence>
<dbReference type="SMART" id="SM00233">
    <property type="entry name" value="PH"/>
    <property type="match status" value="1"/>
</dbReference>
<proteinExistence type="predicted"/>
<accession>A0A9Q0LHZ0</accession>
<organism evidence="3 4">
    <name type="scientific">Anaeramoeba ignava</name>
    <name type="common">Anaerobic marine amoeba</name>
    <dbReference type="NCBI Taxonomy" id="1746090"/>
    <lineage>
        <taxon>Eukaryota</taxon>
        <taxon>Metamonada</taxon>
        <taxon>Anaeramoebidae</taxon>
        <taxon>Anaeramoeba</taxon>
    </lineage>
</organism>
<feature type="domain" description="PH" evidence="2">
    <location>
        <begin position="11"/>
        <end position="106"/>
    </location>
</feature>
<keyword evidence="4" id="KW-1185">Reference proteome</keyword>
<dbReference type="SUPFAM" id="SSF50729">
    <property type="entry name" value="PH domain-like"/>
    <property type="match status" value="1"/>
</dbReference>